<evidence type="ECO:0000313" key="3">
    <source>
        <dbReference type="Proteomes" id="UP000550895"/>
    </source>
</evidence>
<dbReference type="EMBL" id="JACHGA010000007">
    <property type="protein sequence ID" value="MBB5277070.1"/>
    <property type="molecule type" value="Genomic_DNA"/>
</dbReference>
<feature type="compositionally biased region" description="Basic and acidic residues" evidence="1">
    <location>
        <begin position="14"/>
        <end position="24"/>
    </location>
</feature>
<comment type="caution">
    <text evidence="2">The sequence shown here is derived from an EMBL/GenBank/DDBJ whole genome shotgun (WGS) entry which is preliminary data.</text>
</comment>
<name>A0A7W8HRS2_9HYPH</name>
<dbReference type="AlphaFoldDB" id="A0A7W8HRS2"/>
<proteinExistence type="predicted"/>
<organism evidence="2 3">
    <name type="scientific">Rhizobium rosettiformans</name>
    <dbReference type="NCBI Taxonomy" id="1368430"/>
    <lineage>
        <taxon>Bacteria</taxon>
        <taxon>Pseudomonadati</taxon>
        <taxon>Pseudomonadota</taxon>
        <taxon>Alphaproteobacteria</taxon>
        <taxon>Hyphomicrobiales</taxon>
        <taxon>Rhizobiaceae</taxon>
        <taxon>Rhizobium/Agrobacterium group</taxon>
        <taxon>Rhizobium</taxon>
    </lineage>
</organism>
<protein>
    <submittedName>
        <fullName evidence="2">Uncharacterized protein</fullName>
    </submittedName>
</protein>
<dbReference type="Proteomes" id="UP000550895">
    <property type="component" value="Unassembled WGS sequence"/>
</dbReference>
<accession>A0A7W8HRS2</accession>
<sequence>MTRTNAAVDFASAPRDRSGEARSKGALEDIVSIVTMTVCPSDKSCFVTYELTHSG</sequence>
<dbReference type="RefSeq" id="WP_205910038.1">
    <property type="nucleotide sequence ID" value="NZ_JACHGA010000007.1"/>
</dbReference>
<evidence type="ECO:0000313" key="2">
    <source>
        <dbReference type="EMBL" id="MBB5277070.1"/>
    </source>
</evidence>
<feature type="region of interest" description="Disordered" evidence="1">
    <location>
        <begin position="1"/>
        <end position="24"/>
    </location>
</feature>
<gene>
    <name evidence="2" type="ORF">HNR26_003148</name>
</gene>
<keyword evidence="3" id="KW-1185">Reference proteome</keyword>
<reference evidence="2 3" key="1">
    <citation type="submission" date="2020-08" db="EMBL/GenBank/DDBJ databases">
        <title>Genomic Encyclopedia of Type Strains, Phase IV (KMG-IV): sequencing the most valuable type-strain genomes for metagenomic binning, comparative biology and taxonomic classification.</title>
        <authorList>
            <person name="Goeker M."/>
        </authorList>
    </citation>
    <scope>NUCLEOTIDE SEQUENCE [LARGE SCALE GENOMIC DNA]</scope>
    <source>
        <strain evidence="2 3">DSM 26376</strain>
    </source>
</reference>
<evidence type="ECO:0000256" key="1">
    <source>
        <dbReference type="SAM" id="MobiDB-lite"/>
    </source>
</evidence>